<dbReference type="Proteomes" id="UP000192940">
    <property type="component" value="Chromosome I"/>
</dbReference>
<evidence type="ECO:0000259" key="8">
    <source>
        <dbReference type="Pfam" id="PF25145"/>
    </source>
</evidence>
<dbReference type="Gene3D" id="3.90.226.10">
    <property type="entry name" value="2-enoyl-CoA Hydratase, Chain A, domain 1"/>
    <property type="match status" value="1"/>
</dbReference>
<evidence type="ECO:0000256" key="4">
    <source>
        <dbReference type="ARBA" id="ARBA00023136"/>
    </source>
</evidence>
<dbReference type="GO" id="GO:0008233">
    <property type="term" value="F:peptidase activity"/>
    <property type="evidence" value="ECO:0007669"/>
    <property type="project" value="UniProtKB-KW"/>
</dbReference>
<keyword evidence="10" id="KW-1185">Reference proteome</keyword>
<name>A0A1X7HL39_9BACL</name>
<feature type="transmembrane region" description="Helical" evidence="5">
    <location>
        <begin position="348"/>
        <end position="369"/>
    </location>
</feature>
<organism evidence="9 10">
    <name type="scientific">Paenibacillus uliginis N3/975</name>
    <dbReference type="NCBI Taxonomy" id="1313296"/>
    <lineage>
        <taxon>Bacteria</taxon>
        <taxon>Bacillati</taxon>
        <taxon>Bacillota</taxon>
        <taxon>Bacilli</taxon>
        <taxon>Bacillales</taxon>
        <taxon>Paenibacillaceae</taxon>
        <taxon>Paenibacillus</taxon>
    </lineage>
</organism>
<evidence type="ECO:0000313" key="10">
    <source>
        <dbReference type="Proteomes" id="UP000192940"/>
    </source>
</evidence>
<dbReference type="InterPro" id="IPR052165">
    <property type="entry name" value="Membrane_assoc_protease"/>
</dbReference>
<dbReference type="InterPro" id="IPR012340">
    <property type="entry name" value="NA-bd_OB-fold"/>
</dbReference>
<dbReference type="PANTHER" id="PTHR33507">
    <property type="entry name" value="INNER MEMBRANE PROTEIN YBBJ"/>
    <property type="match status" value="1"/>
</dbReference>
<dbReference type="Pfam" id="PF25145">
    <property type="entry name" value="NfeD1b_N"/>
    <property type="match status" value="1"/>
</dbReference>
<dbReference type="CDD" id="cd07021">
    <property type="entry name" value="Clp_protease_NfeD_like"/>
    <property type="match status" value="1"/>
</dbReference>
<sequence>MMGKRDFWVRRIWAFAGVLTLILMSVGMYVTPVKSAAAANIGSVYVIPIEQKIERGLTSFMERGFKEAEEMEAGLIVLEINTPGGRVDQAEKIAKLIKSTQIPTVAYIRGDAASAGSFIALNADKIVMAKGSMIGAAEMVDGMGNRVEDAKIVAWWKSKMASAAGANGRETDIAEGMVDINMKVEMPEIGKTKNIGEIIALSADEALKVGYADKIAGSTNEVIEWMGYSTNDVFHMEQTFSEKLATFLTHPVVMTLLLFIGIAGVIIEVIVPGFGVPGILGTAAFVLYFFGNSVAGFAGSETWLLFIIGIGLLVMELFVPSFGILGIVGSGSLIFGVVRAAYSTSDVALSLGIAAACALVAIVVVALVFKERGIWKKFILSESLTKEQGYIPIEDRDVLIGLVGRSITPLRPSGTVELDGRRLDVVTEGSFIGSGRPVRVVKTDGTRIVVEEEIE</sequence>
<feature type="domain" description="NfeD-like C-terminal" evidence="6">
    <location>
        <begin position="397"/>
        <end position="451"/>
    </location>
</feature>
<evidence type="ECO:0000256" key="1">
    <source>
        <dbReference type="ARBA" id="ARBA00004141"/>
    </source>
</evidence>
<accession>A0A1X7HL39</accession>
<keyword evidence="3 5" id="KW-1133">Transmembrane helix</keyword>
<evidence type="ECO:0000256" key="3">
    <source>
        <dbReference type="ARBA" id="ARBA00022989"/>
    </source>
</evidence>
<protein>
    <submittedName>
        <fullName evidence="9">Membrane-bound serine protease (ClpP class)</fullName>
    </submittedName>
</protein>
<feature type="transmembrane region" description="Helical" evidence="5">
    <location>
        <begin position="247"/>
        <end position="267"/>
    </location>
</feature>
<keyword evidence="2 5" id="KW-0812">Transmembrane</keyword>
<dbReference type="STRING" id="1313296.SAMN05661091_4328"/>
<dbReference type="InterPro" id="IPR002810">
    <property type="entry name" value="NfeD-like_C"/>
</dbReference>
<reference evidence="9 10" key="1">
    <citation type="submission" date="2017-04" db="EMBL/GenBank/DDBJ databases">
        <authorList>
            <person name="Afonso C.L."/>
            <person name="Miller P.J."/>
            <person name="Scott M.A."/>
            <person name="Spackman E."/>
            <person name="Goraichik I."/>
            <person name="Dimitrov K.M."/>
            <person name="Suarez D.L."/>
            <person name="Swayne D.E."/>
        </authorList>
    </citation>
    <scope>NUCLEOTIDE SEQUENCE [LARGE SCALE GENOMIC DNA]</scope>
    <source>
        <strain evidence="9 10">N3/975</strain>
    </source>
</reference>
<gene>
    <name evidence="9" type="ORF">SAMN05661091_4328</name>
</gene>
<feature type="domain" description="NfeD integral membrane" evidence="7">
    <location>
        <begin position="253"/>
        <end position="367"/>
    </location>
</feature>
<dbReference type="EMBL" id="LT840184">
    <property type="protein sequence ID" value="SMF88560.1"/>
    <property type="molecule type" value="Genomic_DNA"/>
</dbReference>
<dbReference type="Pfam" id="PF01957">
    <property type="entry name" value="NfeD"/>
    <property type="match status" value="1"/>
</dbReference>
<dbReference type="GO" id="GO:0006508">
    <property type="term" value="P:proteolysis"/>
    <property type="evidence" value="ECO:0007669"/>
    <property type="project" value="UniProtKB-KW"/>
</dbReference>
<proteinExistence type="predicted"/>
<keyword evidence="9" id="KW-0378">Hydrolase</keyword>
<feature type="domain" description="NfeD1b N-terminal" evidence="8">
    <location>
        <begin position="44"/>
        <end position="233"/>
    </location>
</feature>
<keyword evidence="4 5" id="KW-0472">Membrane</keyword>
<feature type="transmembrane region" description="Helical" evidence="5">
    <location>
        <begin position="274"/>
        <end position="291"/>
    </location>
</feature>
<dbReference type="InterPro" id="IPR056739">
    <property type="entry name" value="NfeD_membrane"/>
</dbReference>
<evidence type="ECO:0000256" key="5">
    <source>
        <dbReference type="SAM" id="Phobius"/>
    </source>
</evidence>
<dbReference type="InterPro" id="IPR029045">
    <property type="entry name" value="ClpP/crotonase-like_dom_sf"/>
</dbReference>
<dbReference type="Gene3D" id="2.40.50.140">
    <property type="entry name" value="Nucleic acid-binding proteins"/>
    <property type="match status" value="1"/>
</dbReference>
<dbReference type="RefSeq" id="WP_208915099.1">
    <property type="nucleotide sequence ID" value="NZ_LT840184.1"/>
</dbReference>
<dbReference type="InterPro" id="IPR056738">
    <property type="entry name" value="NfeD1b_N"/>
</dbReference>
<dbReference type="SUPFAM" id="SSF52096">
    <property type="entry name" value="ClpP/crotonase"/>
    <property type="match status" value="1"/>
</dbReference>
<evidence type="ECO:0000256" key="2">
    <source>
        <dbReference type="ARBA" id="ARBA00022692"/>
    </source>
</evidence>
<dbReference type="GO" id="GO:0005886">
    <property type="term" value="C:plasma membrane"/>
    <property type="evidence" value="ECO:0007669"/>
    <property type="project" value="TreeGrafter"/>
</dbReference>
<keyword evidence="9" id="KW-0645">Protease</keyword>
<comment type="subcellular location">
    <subcellularLocation>
        <location evidence="1">Membrane</location>
        <topology evidence="1">Multi-pass membrane protein</topology>
    </subcellularLocation>
</comment>
<feature type="transmembrane region" description="Helical" evidence="5">
    <location>
        <begin position="322"/>
        <end position="342"/>
    </location>
</feature>
<evidence type="ECO:0000259" key="6">
    <source>
        <dbReference type="Pfam" id="PF01957"/>
    </source>
</evidence>
<dbReference type="Pfam" id="PF24961">
    <property type="entry name" value="NfeD_membrane"/>
    <property type="match status" value="1"/>
</dbReference>
<dbReference type="AlphaFoldDB" id="A0A1X7HL39"/>
<dbReference type="PANTHER" id="PTHR33507:SF3">
    <property type="entry name" value="INNER MEMBRANE PROTEIN YBBJ"/>
    <property type="match status" value="1"/>
</dbReference>
<evidence type="ECO:0000313" key="9">
    <source>
        <dbReference type="EMBL" id="SMF88560.1"/>
    </source>
</evidence>
<feature type="transmembrane region" description="Helical" evidence="5">
    <location>
        <begin position="297"/>
        <end position="315"/>
    </location>
</feature>
<evidence type="ECO:0000259" key="7">
    <source>
        <dbReference type="Pfam" id="PF24961"/>
    </source>
</evidence>